<dbReference type="PANTHER" id="PTHR12093:SF10">
    <property type="entry name" value="MEMBRANE-ASSOCIATED PROTEIN HEM"/>
    <property type="match status" value="1"/>
</dbReference>
<dbReference type="RefSeq" id="XP_020432460.1">
    <property type="nucleotide sequence ID" value="XM_020578012.1"/>
</dbReference>
<sequence>MSTQIKIPDKIHVLTENGEQLLHRLYNSRQILQGAKTRPLFLNDEKVGRAIKNLMSKFPDFPELDKIQGVELLTSRAKQYVEDLEQHYETLVDVCDWKEAAFALLQEIAGNTVALRFTSSIQLSSAFIELVVIYGKIHILVSMIADRRVVLGVYARLVQHLRSQIEPNYSRVVKWLNECDLPVKKLQDEFRVLNDSIGHVLMSLEPTYAKRKLITQLRRDGALNLILKPEDIARPVQDQYRIDLTYASRMNQWILYGYLFAPGSLTTPQSIELVKFALSEGFNLPVFKDISFPIHNEFNGLFKNYKSKTIHLQKQKKVIKEAAQASTQEAPRKHNEKRIYIRQELEAMWNLFRDRPCLLAPKINVLIAALSMAKDEIFWYFRHIDAIPPEKVKKFYNKQNDIRERRISSLFYLIDHLVQLVKTHKKIIQSYYIEYIAGADTLGLSKVLNPQLLQNAGTTVAQTINTIMNELKSVSLESFNRGTEYNFNGLRDNWCRLEYLLYSSSCPLREAESSQISSRLNLIYIHSRNVDQIEQQLEEFSSLSGLWSFKEPFVASFDNTLVEGNDQPTHVMNYLKLLSLFPSTVPTHFMPEEKEQIGKECAEIATVFLNKISTRIVNILTTSVATQFQSSEAQLADVNAAFPLLQKRKDWKPPKDFVTPVEPGSESSFRARANLEQLRLNEKNAFQLCNALNEFMDITIYDHQFVPREYLRERLGAALKQFMRQTSTPTIATDPSSIIRPTAFETQLKVFLGVMVLVENYIDIDVGGLIRETLLAEFYAKALGKCGRIDWFPEGEIEYSEVTLHNFTNYFTDFISKKAQTPGIVYSPGKFGFLSRAGLQFRAEEHTDYAEVQSFVNMVGPYGVKLVERELLRYVLQNTQSLKEILTANSALLEQYSGCFYKTNGVEHLKRFKQQDLDNFISRSVGIGNALHLRQMMRQAVQDTNNASIPFIQKSIENAFMEYNRNTFSFPEFLGVDTLALDAGLDVGTADQYLKVFLRKLSATEADIKLWDLLPVMYAVCFNSTFWKDAFYRTAIEGHANNVHVLSITISSLLIGFGSINYSSSASEADIVSLLTRFLEISSVQLLRLYRQLYQKYLPSDPASVIIFLDKFVEECPLLIKDNLEQYLPYTFIRNMFKDIYENKPAESSTEQF</sequence>
<dbReference type="STRING" id="670386.D3BEK9"/>
<reference evidence="2 3" key="1">
    <citation type="journal article" date="2011" name="Genome Res.">
        <title>Phylogeny-wide analysis of social amoeba genomes highlights ancient origins for complex intercellular communication.</title>
        <authorList>
            <person name="Heidel A.J."/>
            <person name="Lawal H.M."/>
            <person name="Felder M."/>
            <person name="Schilde C."/>
            <person name="Helps N.R."/>
            <person name="Tunggal B."/>
            <person name="Rivero F."/>
            <person name="John U."/>
            <person name="Schleicher M."/>
            <person name="Eichinger L."/>
            <person name="Platzer M."/>
            <person name="Noegel A.A."/>
            <person name="Schaap P."/>
            <person name="Gloeckner G."/>
        </authorList>
    </citation>
    <scope>NUCLEOTIDE SEQUENCE [LARGE SCALE GENOMIC DNA]</scope>
    <source>
        <strain evidence="3">ATCC 26659 / Pp 5 / PN500</strain>
    </source>
</reference>
<dbReference type="InParanoid" id="D3BEK9"/>
<comment type="caution">
    <text evidence="2">The sequence shown here is derived from an EMBL/GenBank/DDBJ whole genome shotgun (WGS) entry which is preliminary data.</text>
</comment>
<dbReference type="EMBL" id="ADBJ01000031">
    <property type="protein sequence ID" value="EFA80340.1"/>
    <property type="molecule type" value="Genomic_DNA"/>
</dbReference>
<keyword evidence="3" id="KW-1185">Reference proteome</keyword>
<evidence type="ECO:0000313" key="3">
    <source>
        <dbReference type="Proteomes" id="UP000001396"/>
    </source>
</evidence>
<organism evidence="2 3">
    <name type="scientific">Heterostelium pallidum (strain ATCC 26659 / Pp 5 / PN500)</name>
    <name type="common">Cellular slime mold</name>
    <name type="synonym">Polysphondylium pallidum</name>
    <dbReference type="NCBI Taxonomy" id="670386"/>
    <lineage>
        <taxon>Eukaryota</taxon>
        <taxon>Amoebozoa</taxon>
        <taxon>Evosea</taxon>
        <taxon>Eumycetozoa</taxon>
        <taxon>Dictyostelia</taxon>
        <taxon>Acytosteliales</taxon>
        <taxon>Acytosteliaceae</taxon>
        <taxon>Heterostelium</taxon>
    </lineage>
</organism>
<dbReference type="InterPro" id="IPR019137">
    <property type="entry name" value="Nck-associated_protein-1"/>
</dbReference>
<dbReference type="GO" id="GO:0016477">
    <property type="term" value="P:cell migration"/>
    <property type="evidence" value="ECO:0007669"/>
    <property type="project" value="TreeGrafter"/>
</dbReference>
<dbReference type="GO" id="GO:0030866">
    <property type="term" value="P:cortical actin cytoskeleton organization"/>
    <property type="evidence" value="ECO:0007669"/>
    <property type="project" value="TreeGrafter"/>
</dbReference>
<accession>D3BEK9</accession>
<dbReference type="Proteomes" id="UP000001396">
    <property type="component" value="Unassembled WGS sequence"/>
</dbReference>
<evidence type="ECO:0000313" key="2">
    <source>
        <dbReference type="EMBL" id="EFA80340.1"/>
    </source>
</evidence>
<dbReference type="FunCoup" id="D3BEK9">
    <property type="interactions" value="237"/>
</dbReference>
<dbReference type="Pfam" id="PF09735">
    <property type="entry name" value="Nckap1"/>
    <property type="match status" value="1"/>
</dbReference>
<protein>
    <submittedName>
        <fullName evidence="2">Component of SCAR regulatory complex</fullName>
    </submittedName>
</protein>
<dbReference type="OMA" id="INVWEYT"/>
<proteinExistence type="inferred from homology"/>
<dbReference type="GeneID" id="31362654"/>
<comment type="similarity">
    <text evidence="1">Belongs to the HEM-1/HEM-2 family.</text>
</comment>
<gene>
    <name evidence="2" type="primary">napA</name>
    <name evidence="2" type="ORF">PPL_07173</name>
</gene>
<dbReference type="AlphaFoldDB" id="D3BEK9"/>
<dbReference type="GO" id="GO:0000902">
    <property type="term" value="P:cell morphogenesis"/>
    <property type="evidence" value="ECO:0007669"/>
    <property type="project" value="TreeGrafter"/>
</dbReference>
<name>D3BEK9_HETP5</name>
<dbReference type="PANTHER" id="PTHR12093">
    <property type="entry name" value="NCK-ASSOCIATED PROTEIN 1"/>
    <property type="match status" value="1"/>
</dbReference>
<dbReference type="GO" id="GO:0031209">
    <property type="term" value="C:SCAR complex"/>
    <property type="evidence" value="ECO:0007669"/>
    <property type="project" value="TreeGrafter"/>
</dbReference>
<dbReference type="GO" id="GO:0030031">
    <property type="term" value="P:cell projection assembly"/>
    <property type="evidence" value="ECO:0007669"/>
    <property type="project" value="TreeGrafter"/>
</dbReference>
<evidence type="ECO:0000256" key="1">
    <source>
        <dbReference type="ARBA" id="ARBA00037947"/>
    </source>
</evidence>